<dbReference type="SUPFAM" id="SSF48264">
    <property type="entry name" value="Cytochrome P450"/>
    <property type="match status" value="1"/>
</dbReference>
<evidence type="ECO:0000256" key="2">
    <source>
        <dbReference type="ARBA" id="ARBA00022723"/>
    </source>
</evidence>
<keyword evidence="10" id="KW-1185">Reference proteome</keyword>
<dbReference type="OrthoDB" id="1103324at2759"/>
<reference evidence="9" key="4">
    <citation type="journal article" date="2015" name="G3 (Bethesda)">
        <title>Genome sequences of three phytopathogenic species of the Magnaporthaceae family of fungi.</title>
        <authorList>
            <person name="Okagaki L.H."/>
            <person name="Nunes C.C."/>
            <person name="Sailsbery J."/>
            <person name="Clay B."/>
            <person name="Brown D."/>
            <person name="John T."/>
            <person name="Oh Y."/>
            <person name="Young N."/>
            <person name="Fitzgerald M."/>
            <person name="Haas B.J."/>
            <person name="Zeng Q."/>
            <person name="Young S."/>
            <person name="Adiconis X."/>
            <person name="Fan L."/>
            <person name="Levin J.Z."/>
            <person name="Mitchell T.K."/>
            <person name="Okubara P.A."/>
            <person name="Farman M.L."/>
            <person name="Kohn L.M."/>
            <person name="Birren B."/>
            <person name="Ma L.-J."/>
            <person name="Dean R.A."/>
        </authorList>
    </citation>
    <scope>NUCLEOTIDE SEQUENCE</scope>
    <source>
        <strain evidence="9">ATCC 64411 / 73-15</strain>
    </source>
</reference>
<dbReference type="Pfam" id="PF00067">
    <property type="entry name" value="p450"/>
    <property type="match status" value="1"/>
</dbReference>
<keyword evidence="7" id="KW-0472">Membrane</keyword>
<reference evidence="8" key="1">
    <citation type="submission" date="2010-05" db="EMBL/GenBank/DDBJ databases">
        <title>The Genome Sequence of Magnaporthe poae strain ATCC 64411.</title>
        <authorList>
            <consortium name="The Broad Institute Genome Sequencing Platform"/>
            <consortium name="Broad Institute Genome Sequencing Center for Infectious Disease"/>
            <person name="Ma L.-J."/>
            <person name="Dead R."/>
            <person name="Young S."/>
            <person name="Zeng Q."/>
            <person name="Koehrsen M."/>
            <person name="Alvarado L."/>
            <person name="Berlin A."/>
            <person name="Chapman S.B."/>
            <person name="Chen Z."/>
            <person name="Freedman E."/>
            <person name="Gellesch M."/>
            <person name="Goldberg J."/>
            <person name="Griggs A."/>
            <person name="Gujja S."/>
            <person name="Heilman E.R."/>
            <person name="Heiman D."/>
            <person name="Hepburn T."/>
            <person name="Howarth C."/>
            <person name="Jen D."/>
            <person name="Larson L."/>
            <person name="Mehta T."/>
            <person name="Neiman D."/>
            <person name="Pearson M."/>
            <person name="Roberts A."/>
            <person name="Saif S."/>
            <person name="Shea T."/>
            <person name="Shenoy N."/>
            <person name="Sisk P."/>
            <person name="Stolte C."/>
            <person name="Sykes S."/>
            <person name="Walk T."/>
            <person name="White J."/>
            <person name="Yandava C."/>
            <person name="Haas B."/>
            <person name="Nusbaum C."/>
            <person name="Birren B."/>
        </authorList>
    </citation>
    <scope>NUCLEOTIDE SEQUENCE</scope>
    <source>
        <strain evidence="8">ATCC 64411</strain>
    </source>
</reference>
<dbReference type="InterPro" id="IPR001128">
    <property type="entry name" value="Cyt_P450"/>
</dbReference>
<feature type="transmembrane region" description="Helical" evidence="7">
    <location>
        <begin position="32"/>
        <end position="59"/>
    </location>
</feature>
<organism evidence="9 10">
    <name type="scientific">Magnaporthiopsis poae (strain ATCC 64411 / 73-15)</name>
    <name type="common">Kentucky bluegrass fungus</name>
    <name type="synonym">Magnaporthe poae</name>
    <dbReference type="NCBI Taxonomy" id="644358"/>
    <lineage>
        <taxon>Eukaryota</taxon>
        <taxon>Fungi</taxon>
        <taxon>Dikarya</taxon>
        <taxon>Ascomycota</taxon>
        <taxon>Pezizomycotina</taxon>
        <taxon>Sordariomycetes</taxon>
        <taxon>Sordariomycetidae</taxon>
        <taxon>Magnaporthales</taxon>
        <taxon>Magnaporthaceae</taxon>
        <taxon>Magnaporthiopsis</taxon>
    </lineage>
</organism>
<dbReference type="PANTHER" id="PTHR46300:SF8">
    <property type="entry name" value="CYTOCHROME P450 2E1"/>
    <property type="match status" value="1"/>
</dbReference>
<dbReference type="InterPro" id="IPR002401">
    <property type="entry name" value="Cyt_P450_E_grp-I"/>
</dbReference>
<proteinExistence type="inferred from homology"/>
<dbReference type="InterPro" id="IPR036396">
    <property type="entry name" value="Cyt_P450_sf"/>
</dbReference>
<feature type="binding site" description="axial binding residue" evidence="5">
    <location>
        <position position="646"/>
    </location>
    <ligand>
        <name>heme</name>
        <dbReference type="ChEBI" id="CHEBI:30413"/>
    </ligand>
    <ligandPart>
        <name>Fe</name>
        <dbReference type="ChEBI" id="CHEBI:18248"/>
    </ligandPart>
</feature>
<evidence type="ECO:0000256" key="5">
    <source>
        <dbReference type="PIRSR" id="PIRSR602401-1"/>
    </source>
</evidence>
<evidence type="ECO:0000256" key="4">
    <source>
        <dbReference type="ARBA" id="ARBA00023004"/>
    </source>
</evidence>
<name>A0A0C4E9N4_MAGP6</name>
<keyword evidence="2 5" id="KW-0479">Metal-binding</keyword>
<comment type="similarity">
    <text evidence="1">Belongs to the cytochrome P450 family.</text>
</comment>
<sequence>MQQKVGASEPQTSYAAGSGPRLMLCLLHPHSLPLLCFCFCFCFCFRFCFYFCFYSASALPPSAMFQSKRHVQEWAIPGRQPRIGPLDTPAACRCRCISVKFCRPPRANPKPGVEPSLIPPLLLPSSCPYRPILFTIDLGSARSYPGSPVPPNYSHSQGGLALLPLLRPGPCLPPDNRLEDKRAQTTAAEQLGTGQGRPPAMASTPFMCLIGAWCVLIVKLYWDHRRKEKLPQGSKLLPGPKGFPLVGRVHDVPADMAWLKFHEWSKQYGPIYQMEMFGHVHVWISSERVVHDLLSRRAAIYSDRPVISNLPDNRTSGDYLALAGHNETWKRQRKLCSQMMAVSAKGGLHSYPTRERDRFLQLMALDCGNYAEWIEQFTARTVSRLSWGSPHRQAILRDTTFGLLETISPGGSLPNVVSWLGHLPPKLSPWQKKEKARHARENELLVGNVSDVKAAMATNTAAPSFTRTFLEELERNPRGSKAEDDAHVAEATYVVGQMAIAGALTIGSPIQSFILAMLHYPDWLARLQKEIDTQLGGRCPQWGDREKLPMLRAMVKETLRWRPPVPTGIPHASEKDDVYNGYFIPKGATIHALEWSLTRNEELYPDPEAFNPARWLEPSYPTYKEPLTIYPNLAGYSQFGFGRRTCQGVPIVDQDLFLCMGGLAWAFDIRPKLGYDGKPIPVHWNSYSSLLIAKPLRFDFDCVLREGKGPILDRMASAAREMEEEEIRAASLAASGKSSNSTAAAVDAAPTKPRATVVDKEALNDEVMSETGTLASGSDSDTDSLRDSMLLSATESERSSSVYSSDSDEPPRERPVKRPTLRTATSITFAQVPGGWKQ</sequence>
<dbReference type="EMBL" id="GL876974">
    <property type="protein sequence ID" value="KLU90368.1"/>
    <property type="molecule type" value="Genomic_DNA"/>
</dbReference>
<dbReference type="eggNOG" id="KOG0156">
    <property type="taxonomic scope" value="Eukaryota"/>
</dbReference>
<reference evidence="9" key="5">
    <citation type="submission" date="2015-06" db="UniProtKB">
        <authorList>
            <consortium name="EnsemblFungi"/>
        </authorList>
    </citation>
    <scope>IDENTIFICATION</scope>
    <source>
        <strain evidence="9">ATCC 64411</strain>
    </source>
</reference>
<comment type="cofactor">
    <cofactor evidence="5">
        <name>heme</name>
        <dbReference type="ChEBI" id="CHEBI:30413"/>
    </cofactor>
</comment>
<evidence type="ECO:0000313" key="8">
    <source>
        <dbReference type="EMBL" id="KLU90368.1"/>
    </source>
</evidence>
<dbReference type="GO" id="GO:0004497">
    <property type="term" value="F:monooxygenase activity"/>
    <property type="evidence" value="ECO:0007669"/>
    <property type="project" value="InterPro"/>
</dbReference>
<dbReference type="Gene3D" id="1.10.630.10">
    <property type="entry name" value="Cytochrome P450"/>
    <property type="match status" value="1"/>
</dbReference>
<reference evidence="8" key="3">
    <citation type="submission" date="2011-03" db="EMBL/GenBank/DDBJ databases">
        <title>Annotation of Magnaporthe poae ATCC 64411.</title>
        <authorList>
            <person name="Ma L.-J."/>
            <person name="Dead R."/>
            <person name="Young S.K."/>
            <person name="Zeng Q."/>
            <person name="Gargeya S."/>
            <person name="Fitzgerald M."/>
            <person name="Haas B."/>
            <person name="Abouelleil A."/>
            <person name="Alvarado L."/>
            <person name="Arachchi H.M."/>
            <person name="Berlin A."/>
            <person name="Brown A."/>
            <person name="Chapman S.B."/>
            <person name="Chen Z."/>
            <person name="Dunbar C."/>
            <person name="Freedman E."/>
            <person name="Gearin G."/>
            <person name="Gellesch M."/>
            <person name="Goldberg J."/>
            <person name="Griggs A."/>
            <person name="Gujja S."/>
            <person name="Heiman D."/>
            <person name="Howarth C."/>
            <person name="Larson L."/>
            <person name="Lui A."/>
            <person name="MacDonald P.J.P."/>
            <person name="Mehta T."/>
            <person name="Montmayeur A."/>
            <person name="Murphy C."/>
            <person name="Neiman D."/>
            <person name="Pearson M."/>
            <person name="Priest M."/>
            <person name="Roberts A."/>
            <person name="Saif S."/>
            <person name="Shea T."/>
            <person name="Shenoy N."/>
            <person name="Sisk P."/>
            <person name="Stolte C."/>
            <person name="Sykes S."/>
            <person name="Yandava C."/>
            <person name="Wortman J."/>
            <person name="Nusbaum C."/>
            <person name="Birren B."/>
        </authorList>
    </citation>
    <scope>NUCLEOTIDE SEQUENCE</scope>
    <source>
        <strain evidence="8">ATCC 64411</strain>
    </source>
</reference>
<feature type="region of interest" description="Disordered" evidence="6">
    <location>
        <begin position="739"/>
        <end position="838"/>
    </location>
</feature>
<dbReference type="EnsemblFungi" id="MAPG_09330T0">
    <property type="protein sequence ID" value="MAPG_09330T0"/>
    <property type="gene ID" value="MAPG_09330"/>
</dbReference>
<keyword evidence="7" id="KW-0812">Transmembrane</keyword>
<dbReference type="CDD" id="cd11065">
    <property type="entry name" value="CYP64-like"/>
    <property type="match status" value="1"/>
</dbReference>
<dbReference type="PRINTS" id="PR00463">
    <property type="entry name" value="EP450I"/>
</dbReference>
<dbReference type="AlphaFoldDB" id="A0A0C4E9N4"/>
<keyword evidence="3" id="KW-0560">Oxidoreductase</keyword>
<protein>
    <recommendedName>
        <fullName evidence="11">Cytochrome P450</fullName>
    </recommendedName>
</protein>
<dbReference type="Proteomes" id="UP000011715">
    <property type="component" value="Unassembled WGS sequence"/>
</dbReference>
<evidence type="ECO:0000313" key="9">
    <source>
        <dbReference type="EnsemblFungi" id="MAPG_09330T0"/>
    </source>
</evidence>
<evidence type="ECO:0000313" key="10">
    <source>
        <dbReference type="Proteomes" id="UP000011715"/>
    </source>
</evidence>
<dbReference type="STRING" id="644358.A0A0C4E9N4"/>
<feature type="compositionally biased region" description="Polar residues" evidence="6">
    <location>
        <begin position="770"/>
        <end position="779"/>
    </location>
</feature>
<dbReference type="InterPro" id="IPR050364">
    <property type="entry name" value="Cytochrome_P450_fung"/>
</dbReference>
<accession>A0A0C4E9N4</accession>
<evidence type="ECO:0000256" key="1">
    <source>
        <dbReference type="ARBA" id="ARBA00010617"/>
    </source>
</evidence>
<keyword evidence="5" id="KW-0349">Heme</keyword>
<keyword evidence="7" id="KW-1133">Transmembrane helix</keyword>
<dbReference type="PANTHER" id="PTHR46300">
    <property type="entry name" value="P450, PUTATIVE (EUROFUNG)-RELATED-RELATED"/>
    <property type="match status" value="1"/>
</dbReference>
<evidence type="ECO:0000256" key="6">
    <source>
        <dbReference type="SAM" id="MobiDB-lite"/>
    </source>
</evidence>
<evidence type="ECO:0008006" key="11">
    <source>
        <dbReference type="Google" id="ProtNLM"/>
    </source>
</evidence>
<dbReference type="GO" id="GO:0016705">
    <property type="term" value="F:oxidoreductase activity, acting on paired donors, with incorporation or reduction of molecular oxygen"/>
    <property type="evidence" value="ECO:0007669"/>
    <property type="project" value="InterPro"/>
</dbReference>
<dbReference type="VEuPathDB" id="FungiDB:MAPG_09330"/>
<gene>
    <name evidence="8" type="ORF">MAPG_09330</name>
</gene>
<dbReference type="EMBL" id="ADBL01002284">
    <property type="status" value="NOT_ANNOTATED_CDS"/>
    <property type="molecule type" value="Genomic_DNA"/>
</dbReference>
<dbReference type="GO" id="GO:0005506">
    <property type="term" value="F:iron ion binding"/>
    <property type="evidence" value="ECO:0007669"/>
    <property type="project" value="InterPro"/>
</dbReference>
<evidence type="ECO:0000256" key="7">
    <source>
        <dbReference type="SAM" id="Phobius"/>
    </source>
</evidence>
<dbReference type="GO" id="GO:0020037">
    <property type="term" value="F:heme binding"/>
    <property type="evidence" value="ECO:0007669"/>
    <property type="project" value="InterPro"/>
</dbReference>
<keyword evidence="4 5" id="KW-0408">Iron</keyword>
<evidence type="ECO:0000256" key="3">
    <source>
        <dbReference type="ARBA" id="ARBA00023002"/>
    </source>
</evidence>
<reference evidence="10" key="2">
    <citation type="submission" date="2010-05" db="EMBL/GenBank/DDBJ databases">
        <title>The genome sequence of Magnaporthe poae strain ATCC 64411.</title>
        <authorList>
            <person name="Ma L.-J."/>
            <person name="Dead R."/>
            <person name="Young S."/>
            <person name="Zeng Q."/>
            <person name="Koehrsen M."/>
            <person name="Alvarado L."/>
            <person name="Berlin A."/>
            <person name="Chapman S.B."/>
            <person name="Chen Z."/>
            <person name="Freedman E."/>
            <person name="Gellesch M."/>
            <person name="Goldberg J."/>
            <person name="Griggs A."/>
            <person name="Gujja S."/>
            <person name="Heilman E.R."/>
            <person name="Heiman D."/>
            <person name="Hepburn T."/>
            <person name="Howarth C."/>
            <person name="Jen D."/>
            <person name="Larson L."/>
            <person name="Mehta T."/>
            <person name="Neiman D."/>
            <person name="Pearson M."/>
            <person name="Roberts A."/>
            <person name="Saif S."/>
            <person name="Shea T."/>
            <person name="Shenoy N."/>
            <person name="Sisk P."/>
            <person name="Stolte C."/>
            <person name="Sykes S."/>
            <person name="Walk T."/>
            <person name="White J."/>
            <person name="Yandava C."/>
            <person name="Haas B."/>
            <person name="Nusbaum C."/>
            <person name="Birren B."/>
        </authorList>
    </citation>
    <scope>NUCLEOTIDE SEQUENCE [LARGE SCALE GENOMIC DNA]</scope>
    <source>
        <strain evidence="10">ATCC 64411 / 73-15</strain>
    </source>
</reference>